<keyword evidence="4" id="KW-1185">Reference proteome</keyword>
<feature type="compositionally biased region" description="Polar residues" evidence="1">
    <location>
        <begin position="27"/>
        <end position="41"/>
    </location>
</feature>
<keyword evidence="2" id="KW-1133">Transmembrane helix</keyword>
<comment type="caution">
    <text evidence="3">The sequence shown here is derived from an EMBL/GenBank/DDBJ whole genome shotgun (WGS) entry which is preliminary data.</text>
</comment>
<dbReference type="EMBL" id="NIVC01001379">
    <property type="protein sequence ID" value="PAA68647.1"/>
    <property type="molecule type" value="Genomic_DNA"/>
</dbReference>
<evidence type="ECO:0000313" key="3">
    <source>
        <dbReference type="EMBL" id="PAA68647.1"/>
    </source>
</evidence>
<dbReference type="Proteomes" id="UP000215902">
    <property type="component" value="Unassembled WGS sequence"/>
</dbReference>
<evidence type="ECO:0000313" key="4">
    <source>
        <dbReference type="Proteomes" id="UP000215902"/>
    </source>
</evidence>
<keyword evidence="2" id="KW-0812">Transmembrane</keyword>
<accession>A0A267F661</accession>
<sequence length="151" mass="16694">GHGRSGLYKCTQRWQAVRSRPSYRSLPHSSDQQSNPVKSTQSSTTMRVGVIGLVLCAVLVLMQCAFAQQFHFSHGVNGWKPGKRGLAEEGHAGHQIFRLKKGYHFFRLKKDQECAIGEEARALLADIVKSTQSGSLCPADRQVIAAFVQNL</sequence>
<dbReference type="AlphaFoldDB" id="A0A267F661"/>
<evidence type="ECO:0000256" key="2">
    <source>
        <dbReference type="SAM" id="Phobius"/>
    </source>
</evidence>
<protein>
    <submittedName>
        <fullName evidence="3">Uncharacterized protein</fullName>
    </submittedName>
</protein>
<name>A0A267F661_9PLAT</name>
<feature type="transmembrane region" description="Helical" evidence="2">
    <location>
        <begin position="48"/>
        <end position="67"/>
    </location>
</feature>
<evidence type="ECO:0000256" key="1">
    <source>
        <dbReference type="SAM" id="MobiDB-lite"/>
    </source>
</evidence>
<proteinExistence type="predicted"/>
<feature type="non-terminal residue" evidence="3">
    <location>
        <position position="1"/>
    </location>
</feature>
<organism evidence="3 4">
    <name type="scientific">Macrostomum lignano</name>
    <dbReference type="NCBI Taxonomy" id="282301"/>
    <lineage>
        <taxon>Eukaryota</taxon>
        <taxon>Metazoa</taxon>
        <taxon>Spiralia</taxon>
        <taxon>Lophotrochozoa</taxon>
        <taxon>Platyhelminthes</taxon>
        <taxon>Rhabditophora</taxon>
        <taxon>Macrostomorpha</taxon>
        <taxon>Macrostomida</taxon>
        <taxon>Macrostomidae</taxon>
        <taxon>Macrostomum</taxon>
    </lineage>
</organism>
<keyword evidence="2" id="KW-0472">Membrane</keyword>
<reference evidence="3 4" key="1">
    <citation type="submission" date="2017-06" db="EMBL/GenBank/DDBJ databases">
        <title>A platform for efficient transgenesis in Macrostomum lignano, a flatworm model organism for stem cell research.</title>
        <authorList>
            <person name="Berezikov E."/>
        </authorList>
    </citation>
    <scope>NUCLEOTIDE SEQUENCE [LARGE SCALE GENOMIC DNA]</scope>
    <source>
        <strain evidence="3">DV1</strain>
        <tissue evidence="3">Whole organism</tissue>
    </source>
</reference>
<dbReference type="OrthoDB" id="6317067at2759"/>
<feature type="region of interest" description="Disordered" evidence="1">
    <location>
        <begin position="19"/>
        <end position="41"/>
    </location>
</feature>
<gene>
    <name evidence="3" type="ORF">BOX15_Mlig008027g2</name>
</gene>